<dbReference type="AlphaFoldDB" id="A0A5B9QHR9"/>
<dbReference type="KEGG" id="bgok:Pr1d_38500"/>
<feature type="signal peptide" evidence="1">
    <location>
        <begin position="1"/>
        <end position="26"/>
    </location>
</feature>
<gene>
    <name evidence="2" type="ORF">Pr1d_38500</name>
</gene>
<reference evidence="2 3" key="1">
    <citation type="submission" date="2019-08" db="EMBL/GenBank/DDBJ databases">
        <title>Deep-cultivation of Planctomycetes and their phenomic and genomic characterization uncovers novel biology.</title>
        <authorList>
            <person name="Wiegand S."/>
            <person name="Jogler M."/>
            <person name="Boedeker C."/>
            <person name="Pinto D."/>
            <person name="Vollmers J."/>
            <person name="Rivas-Marin E."/>
            <person name="Kohn T."/>
            <person name="Peeters S.H."/>
            <person name="Heuer A."/>
            <person name="Rast P."/>
            <person name="Oberbeckmann S."/>
            <person name="Bunk B."/>
            <person name="Jeske O."/>
            <person name="Meyerdierks A."/>
            <person name="Storesund J.E."/>
            <person name="Kallscheuer N."/>
            <person name="Luecker S."/>
            <person name="Lage O.M."/>
            <person name="Pohl T."/>
            <person name="Merkel B.J."/>
            <person name="Hornburger P."/>
            <person name="Mueller R.-W."/>
            <person name="Bruemmer F."/>
            <person name="Labrenz M."/>
            <person name="Spormann A.M."/>
            <person name="Op den Camp H."/>
            <person name="Overmann J."/>
            <person name="Amann R."/>
            <person name="Jetten M.S.M."/>
            <person name="Mascher T."/>
            <person name="Medema M.H."/>
            <person name="Devos D.P."/>
            <person name="Kaster A.-K."/>
            <person name="Ovreas L."/>
            <person name="Rohde M."/>
            <person name="Galperin M.Y."/>
            <person name="Jogler C."/>
        </authorList>
    </citation>
    <scope>NUCLEOTIDE SEQUENCE [LARGE SCALE GENOMIC DNA]</scope>
    <source>
        <strain evidence="2 3">Pr1d</strain>
    </source>
</reference>
<name>A0A5B9QHR9_9BACT</name>
<proteinExistence type="predicted"/>
<sequence length="261" mass="28495" precursor="true">MIMKSHQGVLFVVLLVLAGATPATQAALTPISNLHPTLSEPQLIGPDPLAPTRTDPSLLETLYGEINLRRVDDAQDSFFQHMDAEASVRAVARFNNPTLSEQLYFYNRATMIQQAFLGFQQVATSPRPLYPVGIDPPTTGSGLIPRSESGNVFELRLNGLRSSNRQAHPSGQDFMVTFEIIGAAGHPDNVVGNYIVGFEAFPNDDLDYQDLVFELSGVVPVPEPGTWLLGLLAAMQFSSGWVRCRPCLEGITVRTLRSSRA</sequence>
<dbReference type="Proteomes" id="UP000323917">
    <property type="component" value="Chromosome"/>
</dbReference>
<evidence type="ECO:0000256" key="1">
    <source>
        <dbReference type="SAM" id="SignalP"/>
    </source>
</evidence>
<keyword evidence="1" id="KW-0732">Signal</keyword>
<organism evidence="2 3">
    <name type="scientific">Bythopirellula goksoeyrii</name>
    <dbReference type="NCBI Taxonomy" id="1400387"/>
    <lineage>
        <taxon>Bacteria</taxon>
        <taxon>Pseudomonadati</taxon>
        <taxon>Planctomycetota</taxon>
        <taxon>Planctomycetia</taxon>
        <taxon>Pirellulales</taxon>
        <taxon>Lacipirellulaceae</taxon>
        <taxon>Bythopirellula</taxon>
    </lineage>
</organism>
<dbReference type="EMBL" id="CP042913">
    <property type="protein sequence ID" value="QEG36536.1"/>
    <property type="molecule type" value="Genomic_DNA"/>
</dbReference>
<accession>A0A5B9QHR9</accession>
<evidence type="ECO:0000313" key="3">
    <source>
        <dbReference type="Proteomes" id="UP000323917"/>
    </source>
</evidence>
<evidence type="ECO:0008006" key="4">
    <source>
        <dbReference type="Google" id="ProtNLM"/>
    </source>
</evidence>
<protein>
    <recommendedName>
        <fullName evidence="4">PEP-CTERM protein-sorting domain-containing protein</fullName>
    </recommendedName>
</protein>
<feature type="chain" id="PRO_5022671383" description="PEP-CTERM protein-sorting domain-containing protein" evidence="1">
    <location>
        <begin position="27"/>
        <end position="261"/>
    </location>
</feature>
<evidence type="ECO:0000313" key="2">
    <source>
        <dbReference type="EMBL" id="QEG36536.1"/>
    </source>
</evidence>
<keyword evidence="3" id="KW-1185">Reference proteome</keyword>